<evidence type="ECO:0000256" key="1">
    <source>
        <dbReference type="ARBA" id="ARBA00010577"/>
    </source>
</evidence>
<proteinExistence type="inferred from homology"/>
<dbReference type="InterPro" id="IPR005648">
    <property type="entry name" value="FlgD"/>
</dbReference>
<evidence type="ECO:0000256" key="3">
    <source>
        <dbReference type="ARBA" id="ARBA00022795"/>
    </source>
</evidence>
<comment type="function">
    <text evidence="4 5">Required for flagellar hook formation. May act as a scaffolding protein.</text>
</comment>
<dbReference type="InterPro" id="IPR025963">
    <property type="entry name" value="FLgD_Tudor"/>
</dbReference>
<keyword evidence="3 5" id="KW-1005">Bacterial flagellum biogenesis</keyword>
<comment type="similarity">
    <text evidence="1 5">Belongs to the FlgD family.</text>
</comment>
<dbReference type="eggNOG" id="COG1843">
    <property type="taxonomic scope" value="Bacteria"/>
</dbReference>
<evidence type="ECO:0000259" key="8">
    <source>
        <dbReference type="Pfam" id="PF13861"/>
    </source>
</evidence>
<gene>
    <name evidence="9" type="ORF">SCD_n01702</name>
</gene>
<evidence type="ECO:0000256" key="5">
    <source>
        <dbReference type="RuleBase" id="RU362076"/>
    </source>
</evidence>
<dbReference type="HOGENOM" id="CLU_047535_0_0_4"/>
<dbReference type="Gene3D" id="2.30.30.910">
    <property type="match status" value="1"/>
</dbReference>
<dbReference type="Proteomes" id="UP000015559">
    <property type="component" value="Chromosome"/>
</dbReference>
<keyword evidence="9" id="KW-0966">Cell projection</keyword>
<dbReference type="STRING" id="1163617.SCD_n01702"/>
<organism evidence="9 10">
    <name type="scientific">Sulfuricella denitrificans (strain DSM 22764 / NBRC 105220 / skB26)</name>
    <dbReference type="NCBI Taxonomy" id="1163617"/>
    <lineage>
        <taxon>Bacteria</taxon>
        <taxon>Pseudomonadati</taxon>
        <taxon>Pseudomonadota</taxon>
        <taxon>Betaproteobacteria</taxon>
        <taxon>Nitrosomonadales</taxon>
        <taxon>Sulfuricellaceae</taxon>
        <taxon>Sulfuricella</taxon>
    </lineage>
</organism>
<evidence type="ECO:0000313" key="10">
    <source>
        <dbReference type="Proteomes" id="UP000015559"/>
    </source>
</evidence>
<reference evidence="9 10" key="1">
    <citation type="journal article" date="2012" name="Appl. Environ. Microbiol.">
        <title>Draft genome sequence of a psychrotolerant sulfur-oxidizing bacterium, Sulfuricella denitrificans skB26, and proteomic insights into cold adaptation.</title>
        <authorList>
            <person name="Watanabe T."/>
            <person name="Kojima H."/>
            <person name="Fukui M."/>
        </authorList>
    </citation>
    <scope>NUCLEOTIDE SEQUENCE [LARGE SCALE GENOMIC DNA]</scope>
    <source>
        <strain evidence="10">skB26</strain>
    </source>
</reference>
<sequence>MSTVDAVTSGASTATTTTKSAAQESEDRFLKLLVTQMKNQDPLNPMDNAQVTSQMAQLSTVTGIDKLNSTLQAMSSSFASSQSLQAAGMIGRSVLAPGSSLSLQNGFAAGGFELALSTDKTVVSIKDAAGNTLHSMDLGAQQAGNVMFQWDGVVDGGAIAPSGTYKFEVSASQGGNKVDATLLALGNVSSVSLGASGVTLNTDVLGSVNVSTVKQIF</sequence>
<keyword evidence="10" id="KW-1185">Reference proteome</keyword>
<dbReference type="Gene3D" id="2.60.40.4070">
    <property type="match status" value="1"/>
</dbReference>
<name>S6ACE9_SULDS</name>
<dbReference type="AlphaFoldDB" id="S6ACE9"/>
<dbReference type="Pfam" id="PF13861">
    <property type="entry name" value="FLgD_tudor"/>
    <property type="match status" value="1"/>
</dbReference>
<dbReference type="InterPro" id="IPR025965">
    <property type="entry name" value="FlgD/Vpr_Ig-like"/>
</dbReference>
<evidence type="ECO:0000256" key="2">
    <source>
        <dbReference type="ARBA" id="ARBA00016013"/>
    </source>
</evidence>
<feature type="region of interest" description="Disordered" evidence="6">
    <location>
        <begin position="1"/>
        <end position="22"/>
    </location>
</feature>
<protein>
    <recommendedName>
        <fullName evidence="2 5">Basal-body rod modification protein FlgD</fullName>
    </recommendedName>
</protein>
<evidence type="ECO:0000259" key="7">
    <source>
        <dbReference type="Pfam" id="PF13860"/>
    </source>
</evidence>
<accession>S6ACE9</accession>
<evidence type="ECO:0000256" key="6">
    <source>
        <dbReference type="SAM" id="MobiDB-lite"/>
    </source>
</evidence>
<dbReference type="GO" id="GO:0044781">
    <property type="term" value="P:bacterial-type flagellum organization"/>
    <property type="evidence" value="ECO:0007669"/>
    <property type="project" value="UniProtKB-UniRule"/>
</dbReference>
<keyword evidence="9" id="KW-0969">Cilium</keyword>
<evidence type="ECO:0000313" key="9">
    <source>
        <dbReference type="EMBL" id="BAN35523.1"/>
    </source>
</evidence>
<dbReference type="OrthoDB" id="9785233at2"/>
<dbReference type="KEGG" id="sdr:SCD_n01702"/>
<feature type="domain" description="FlgD/Vpr Ig-like" evidence="7">
    <location>
        <begin position="102"/>
        <end position="174"/>
    </location>
</feature>
<keyword evidence="9" id="KW-0282">Flagellum</keyword>
<dbReference type="Pfam" id="PF03963">
    <property type="entry name" value="FlgD"/>
    <property type="match status" value="1"/>
</dbReference>
<evidence type="ECO:0000256" key="4">
    <source>
        <dbReference type="ARBA" id="ARBA00024746"/>
    </source>
</evidence>
<dbReference type="EMBL" id="AP013066">
    <property type="protein sequence ID" value="BAN35523.1"/>
    <property type="molecule type" value="Genomic_DNA"/>
</dbReference>
<dbReference type="RefSeq" id="WP_009205520.1">
    <property type="nucleotide sequence ID" value="NC_022357.1"/>
</dbReference>
<feature type="domain" description="FlgD Tudor-like" evidence="8">
    <location>
        <begin position="81"/>
        <end position="214"/>
    </location>
</feature>
<dbReference type="Pfam" id="PF13860">
    <property type="entry name" value="FlgD_ig"/>
    <property type="match status" value="1"/>
</dbReference>